<sequence>MNHKNETLRNISVPVLSVLLGLILGAIIMLIFGYDPILGYKSLIEGSVGSSFYIGETLRQATPLILTALGFAVANTAGFFNIGVAGQALFGWLGSVTLAIMFPDLPRMLLIPLCLIGGAVAGAIWAGIAGYLRAYFGTSEVIVTIMLNYTALYISNHMVRNVLTNADDATPRISDNATLRSGFLANITDNSTLHYGLFIAIIMCIVMWIFMNKTTAGYELRAVGLNSFAAEYAGMSAKKNIVMAMVISGALAGLGGSMEGIGNFQNIFVMSSMPSIGFDGMAVSLLGAGNPFGILVSALLFGALKIGGISMPMGSDVPTEVVDIVIAAIIFFVGANYLIRYFMNKFNQPKIKITQAVTAKKEVN</sequence>
<keyword evidence="5 6" id="KW-0472">Membrane</keyword>
<dbReference type="RefSeq" id="WP_201731775.1">
    <property type="nucleotide sequence ID" value="NZ_CAJGUR010000059.1"/>
</dbReference>
<comment type="subcellular location">
    <subcellularLocation>
        <location evidence="1">Cell membrane</location>
        <topology evidence="1">Multi-pass membrane protein</topology>
    </subcellularLocation>
</comment>
<feature type="transmembrane region" description="Helical" evidence="6">
    <location>
        <begin position="109"/>
        <end position="128"/>
    </location>
</feature>
<keyword evidence="4 6" id="KW-1133">Transmembrane helix</keyword>
<keyword evidence="2" id="KW-1003">Cell membrane</keyword>
<dbReference type="GO" id="GO:0005886">
    <property type="term" value="C:plasma membrane"/>
    <property type="evidence" value="ECO:0007669"/>
    <property type="project" value="UniProtKB-SubCell"/>
</dbReference>
<dbReference type="Pfam" id="PF02653">
    <property type="entry name" value="BPD_transp_2"/>
    <property type="match status" value="1"/>
</dbReference>
<evidence type="ECO:0000256" key="5">
    <source>
        <dbReference type="ARBA" id="ARBA00023136"/>
    </source>
</evidence>
<protein>
    <submittedName>
        <fullName evidence="7">ABC transporter permease</fullName>
    </submittedName>
</protein>
<organism evidence="7 8">
    <name type="scientific">Carnobacterium maltaromaticum</name>
    <name type="common">Carnobacterium piscicola</name>
    <dbReference type="NCBI Taxonomy" id="2751"/>
    <lineage>
        <taxon>Bacteria</taxon>
        <taxon>Bacillati</taxon>
        <taxon>Bacillota</taxon>
        <taxon>Bacilli</taxon>
        <taxon>Lactobacillales</taxon>
        <taxon>Carnobacteriaceae</taxon>
        <taxon>Carnobacterium</taxon>
    </lineage>
</organism>
<gene>
    <name evidence="7" type="ORF">RAK27_09335</name>
</gene>
<dbReference type="InterPro" id="IPR001851">
    <property type="entry name" value="ABC_transp_permease"/>
</dbReference>
<evidence type="ECO:0000256" key="6">
    <source>
        <dbReference type="SAM" id="Phobius"/>
    </source>
</evidence>
<evidence type="ECO:0000313" key="8">
    <source>
        <dbReference type="Proteomes" id="UP001290462"/>
    </source>
</evidence>
<dbReference type="PANTHER" id="PTHR47089:SF1">
    <property type="entry name" value="GUANOSINE ABC TRANSPORTER PERMEASE PROTEIN NUPP"/>
    <property type="match status" value="1"/>
</dbReference>
<feature type="transmembrane region" description="Helical" evidence="6">
    <location>
        <begin position="193"/>
        <end position="211"/>
    </location>
</feature>
<name>A0AAW9JQB1_CARML</name>
<feature type="transmembrane region" description="Helical" evidence="6">
    <location>
        <begin position="282"/>
        <end position="304"/>
    </location>
</feature>
<evidence type="ECO:0000256" key="4">
    <source>
        <dbReference type="ARBA" id="ARBA00022989"/>
    </source>
</evidence>
<accession>A0AAW9JQB1</accession>
<evidence type="ECO:0000256" key="3">
    <source>
        <dbReference type="ARBA" id="ARBA00022692"/>
    </source>
</evidence>
<comment type="caution">
    <text evidence="7">The sequence shown here is derived from an EMBL/GenBank/DDBJ whole genome shotgun (WGS) entry which is preliminary data.</text>
</comment>
<dbReference type="AlphaFoldDB" id="A0AAW9JQB1"/>
<proteinExistence type="predicted"/>
<dbReference type="GO" id="GO:0022857">
    <property type="term" value="F:transmembrane transporter activity"/>
    <property type="evidence" value="ECO:0007669"/>
    <property type="project" value="InterPro"/>
</dbReference>
<dbReference type="PANTHER" id="PTHR47089">
    <property type="entry name" value="ABC TRANSPORTER, PERMEASE PROTEIN"/>
    <property type="match status" value="1"/>
</dbReference>
<evidence type="ECO:0000256" key="1">
    <source>
        <dbReference type="ARBA" id="ARBA00004651"/>
    </source>
</evidence>
<dbReference type="GeneID" id="83605146"/>
<dbReference type="Proteomes" id="UP001290462">
    <property type="component" value="Unassembled WGS sequence"/>
</dbReference>
<feature type="transmembrane region" description="Helical" evidence="6">
    <location>
        <begin position="134"/>
        <end position="154"/>
    </location>
</feature>
<feature type="transmembrane region" description="Helical" evidence="6">
    <location>
        <begin position="324"/>
        <end position="343"/>
    </location>
</feature>
<dbReference type="CDD" id="cd06580">
    <property type="entry name" value="TM_PBP1_transp_TpRbsC_like"/>
    <property type="match status" value="1"/>
</dbReference>
<feature type="transmembrane region" description="Helical" evidence="6">
    <location>
        <begin position="241"/>
        <end position="261"/>
    </location>
</feature>
<feature type="transmembrane region" description="Helical" evidence="6">
    <location>
        <begin position="79"/>
        <end position="102"/>
    </location>
</feature>
<dbReference type="EMBL" id="JAVBVO010000003">
    <property type="protein sequence ID" value="MDZ5758855.1"/>
    <property type="molecule type" value="Genomic_DNA"/>
</dbReference>
<evidence type="ECO:0000256" key="2">
    <source>
        <dbReference type="ARBA" id="ARBA00022475"/>
    </source>
</evidence>
<evidence type="ECO:0000313" key="7">
    <source>
        <dbReference type="EMBL" id="MDZ5758855.1"/>
    </source>
</evidence>
<keyword evidence="3 6" id="KW-0812">Transmembrane</keyword>
<reference evidence="7" key="1">
    <citation type="submission" date="2023-08" db="EMBL/GenBank/DDBJ databases">
        <title>Genomic characterization of piscicolin 126 produced by Carnobacterium maltaromaticum CM22 strain isolated from salmon (Salmo salar).</title>
        <authorList>
            <person name="Gonzalez-Gragera E."/>
            <person name="Garcia-Lopez J.D."/>
            <person name="Teso-Perez C."/>
            <person name="Gimenez-Hernandez I."/>
            <person name="Peralta-Sanchez J.M."/>
            <person name="Valdivia E."/>
            <person name="Montalban-Lopez M."/>
            <person name="Martin-Platero A.M."/>
            <person name="Banos A."/>
            <person name="Martinez-Bueno M."/>
        </authorList>
    </citation>
    <scope>NUCLEOTIDE SEQUENCE</scope>
    <source>
        <strain evidence="7">CM22</strain>
    </source>
</reference>
<feature type="transmembrane region" description="Helical" evidence="6">
    <location>
        <begin position="12"/>
        <end position="34"/>
    </location>
</feature>